<dbReference type="RefSeq" id="WP_076820486.1">
    <property type="nucleotide sequence ID" value="NZ_MOMC01000065.1"/>
</dbReference>
<proteinExistence type="predicted"/>
<dbReference type="SUPFAM" id="SSF54593">
    <property type="entry name" value="Glyoxalase/Bleomycin resistance protein/Dihydroxybiphenyl dioxygenase"/>
    <property type="match status" value="1"/>
</dbReference>
<dbReference type="STRING" id="1834516.BL253_28540"/>
<evidence type="ECO:0000313" key="3">
    <source>
        <dbReference type="Proteomes" id="UP000188929"/>
    </source>
</evidence>
<dbReference type="AlphaFoldDB" id="A0A1V2I3G3"/>
<reference evidence="3" key="1">
    <citation type="submission" date="2016-10" db="EMBL/GenBank/DDBJ databases">
        <title>Frankia sp. NRRL B-16386 Genome sequencing.</title>
        <authorList>
            <person name="Ghodhbane-Gtari F."/>
            <person name="Swanson E."/>
            <person name="Gueddou A."/>
            <person name="Hezbri K."/>
            <person name="Ktari K."/>
            <person name="Nouioui I."/>
            <person name="Morris K."/>
            <person name="Simpson S."/>
            <person name="Abebe-Akele F."/>
            <person name="Thomas K."/>
            <person name="Gtari M."/>
            <person name="Tisa L.S."/>
        </authorList>
    </citation>
    <scope>NUCLEOTIDE SEQUENCE [LARGE SCALE GENOMIC DNA]</scope>
    <source>
        <strain evidence="3">NRRL B-16386</strain>
    </source>
</reference>
<dbReference type="Pfam" id="PF18029">
    <property type="entry name" value="Glyoxalase_6"/>
    <property type="match status" value="1"/>
</dbReference>
<dbReference type="PANTHER" id="PTHR35908">
    <property type="entry name" value="HYPOTHETICAL FUSION PROTEIN"/>
    <property type="match status" value="1"/>
</dbReference>
<dbReference type="PANTHER" id="PTHR35908:SF1">
    <property type="entry name" value="CONSERVED PROTEIN"/>
    <property type="match status" value="1"/>
</dbReference>
<dbReference type="EMBL" id="MOMC01000065">
    <property type="protein sequence ID" value="ONH24958.1"/>
    <property type="molecule type" value="Genomic_DNA"/>
</dbReference>
<keyword evidence="3" id="KW-1185">Reference proteome</keyword>
<evidence type="ECO:0000259" key="1">
    <source>
        <dbReference type="Pfam" id="PF18029"/>
    </source>
</evidence>
<dbReference type="OrthoDB" id="3212826at2"/>
<protein>
    <recommendedName>
        <fullName evidence="1">Glyoxalase-like domain-containing protein</fullName>
    </recommendedName>
</protein>
<name>A0A1V2I3G3_9ACTN</name>
<dbReference type="CDD" id="cd06587">
    <property type="entry name" value="VOC"/>
    <property type="match status" value="1"/>
</dbReference>
<dbReference type="InterPro" id="IPR041581">
    <property type="entry name" value="Glyoxalase_6"/>
</dbReference>
<evidence type="ECO:0000313" key="2">
    <source>
        <dbReference type="EMBL" id="ONH24958.1"/>
    </source>
</evidence>
<sequence length="108" mass="11155">MSLAIASVVVDSTDTLTLARFWSDLLGAPIADGATADWATVTSAPPLSFALVPDKNPGKNVLHVDLATTDPAAEVDRAVGLGAKRVTDHDGWTTLADPEGNLFDIAGL</sequence>
<gene>
    <name evidence="2" type="ORF">BL253_28540</name>
</gene>
<dbReference type="Proteomes" id="UP000188929">
    <property type="component" value="Unassembled WGS sequence"/>
</dbReference>
<accession>A0A1V2I3G3</accession>
<feature type="domain" description="Glyoxalase-like" evidence="1">
    <location>
        <begin position="7"/>
        <end position="105"/>
    </location>
</feature>
<dbReference type="InterPro" id="IPR029068">
    <property type="entry name" value="Glyas_Bleomycin-R_OHBP_Dase"/>
</dbReference>
<comment type="caution">
    <text evidence="2">The sequence shown here is derived from an EMBL/GenBank/DDBJ whole genome shotgun (WGS) entry which is preliminary data.</text>
</comment>
<organism evidence="2 3">
    <name type="scientific">Pseudofrankia asymbiotica</name>
    <dbReference type="NCBI Taxonomy" id="1834516"/>
    <lineage>
        <taxon>Bacteria</taxon>
        <taxon>Bacillati</taxon>
        <taxon>Actinomycetota</taxon>
        <taxon>Actinomycetes</taxon>
        <taxon>Frankiales</taxon>
        <taxon>Frankiaceae</taxon>
        <taxon>Pseudofrankia</taxon>
    </lineage>
</organism>
<dbReference type="Gene3D" id="3.10.180.10">
    <property type="entry name" value="2,3-Dihydroxybiphenyl 1,2-Dioxygenase, domain 1"/>
    <property type="match status" value="1"/>
</dbReference>